<name>A0A327W5N6_9BACT</name>
<proteinExistence type="predicted"/>
<evidence type="ECO:0000313" key="2">
    <source>
        <dbReference type="Proteomes" id="UP000249819"/>
    </source>
</evidence>
<dbReference type="OrthoDB" id="2972467at2"/>
<keyword evidence="2" id="KW-1185">Reference proteome</keyword>
<dbReference type="EMBL" id="QLMA01000003">
    <property type="protein sequence ID" value="RAJ83324.1"/>
    <property type="molecule type" value="Genomic_DNA"/>
</dbReference>
<gene>
    <name evidence="1" type="ORF">CLV59_103288</name>
</gene>
<sequence>MNQPFDLKNVKTYAPYGPMTGRLLDGKYHTARSAGNYLAGLNGRTGRFLGRGITFETYMKLAGALQQGQYNKVNAAKIVLFGTSYGPTPWYGEQEYTGRMVKLGWFSSR</sequence>
<organism evidence="1 2">
    <name type="scientific">Chitinophaga dinghuensis</name>
    <dbReference type="NCBI Taxonomy" id="1539050"/>
    <lineage>
        <taxon>Bacteria</taxon>
        <taxon>Pseudomonadati</taxon>
        <taxon>Bacteroidota</taxon>
        <taxon>Chitinophagia</taxon>
        <taxon>Chitinophagales</taxon>
        <taxon>Chitinophagaceae</taxon>
        <taxon>Chitinophaga</taxon>
    </lineage>
</organism>
<dbReference type="RefSeq" id="WP_111591975.1">
    <property type="nucleotide sequence ID" value="NZ_QLMA01000003.1"/>
</dbReference>
<dbReference type="Proteomes" id="UP000249819">
    <property type="component" value="Unassembled WGS sequence"/>
</dbReference>
<reference evidence="1 2" key="1">
    <citation type="submission" date="2018-06" db="EMBL/GenBank/DDBJ databases">
        <title>Genomic Encyclopedia of Archaeal and Bacterial Type Strains, Phase II (KMG-II): from individual species to whole genera.</title>
        <authorList>
            <person name="Goeker M."/>
        </authorList>
    </citation>
    <scope>NUCLEOTIDE SEQUENCE [LARGE SCALE GENOMIC DNA]</scope>
    <source>
        <strain evidence="1 2">DSM 29821</strain>
    </source>
</reference>
<protein>
    <submittedName>
        <fullName evidence="1">Uncharacterized protein</fullName>
    </submittedName>
</protein>
<accession>A0A327W5N6</accession>
<comment type="caution">
    <text evidence="1">The sequence shown here is derived from an EMBL/GenBank/DDBJ whole genome shotgun (WGS) entry which is preliminary data.</text>
</comment>
<dbReference type="AlphaFoldDB" id="A0A327W5N6"/>
<evidence type="ECO:0000313" key="1">
    <source>
        <dbReference type="EMBL" id="RAJ83324.1"/>
    </source>
</evidence>